<dbReference type="Proteomes" id="UP001200544">
    <property type="component" value="Unassembled WGS sequence"/>
</dbReference>
<accession>A0AAW4YZ06</accession>
<protein>
    <submittedName>
        <fullName evidence="1">Uncharacterized protein</fullName>
    </submittedName>
</protein>
<evidence type="ECO:0000313" key="1">
    <source>
        <dbReference type="EMBL" id="MCE9235979.1"/>
    </source>
</evidence>
<evidence type="ECO:0000313" key="2">
    <source>
        <dbReference type="Proteomes" id="UP001200544"/>
    </source>
</evidence>
<sequence length="97" mass="11564">MIDPLADLDVDIQSFDIPRIVSVYPDRAGVRWWTKAWFNGKEEGEPSVEIEERMAVQFIHCQVDKDAWLEEHYPKQMEIYHNAIEQTKEQILQQYNI</sequence>
<gene>
    <name evidence="1" type="ORF">K0H07_02235</name>
</gene>
<dbReference type="AlphaFoldDB" id="A0AAW4YZ06"/>
<name>A0AAW4YZ06_BACT4</name>
<organism evidence="1 2">
    <name type="scientific">Bacteroides thetaiotaomicron</name>
    <dbReference type="NCBI Taxonomy" id="818"/>
    <lineage>
        <taxon>Bacteria</taxon>
        <taxon>Pseudomonadati</taxon>
        <taxon>Bacteroidota</taxon>
        <taxon>Bacteroidia</taxon>
        <taxon>Bacteroidales</taxon>
        <taxon>Bacteroidaceae</taxon>
        <taxon>Bacteroides</taxon>
    </lineage>
</organism>
<comment type="caution">
    <text evidence="1">The sequence shown here is derived from an EMBL/GenBank/DDBJ whole genome shotgun (WGS) entry which is preliminary data.</text>
</comment>
<proteinExistence type="predicted"/>
<reference evidence="1" key="1">
    <citation type="submission" date="2021-07" db="EMBL/GenBank/DDBJ databases">
        <title>Comparative genomics of Bacteroides fragilis group isolates reveals species-dependent resistance mechanisms and validates clinical tools for resistance prediction.</title>
        <authorList>
            <person name="Wallace M.J."/>
            <person name="Jean S."/>
            <person name="Wallace M.A."/>
            <person name="Carey-Ann B.D."/>
            <person name="Dantas G."/>
        </authorList>
    </citation>
    <scope>NUCLEOTIDE SEQUENCE</scope>
    <source>
        <strain evidence="1">BJH_160</strain>
    </source>
</reference>
<dbReference type="EMBL" id="JAHYQA010000001">
    <property type="protein sequence ID" value="MCE9235979.1"/>
    <property type="molecule type" value="Genomic_DNA"/>
</dbReference>